<dbReference type="PANTHER" id="PTHR34049">
    <property type="entry name" value="F-BOX PROTEIN SKIP27"/>
    <property type="match status" value="1"/>
</dbReference>
<keyword evidence="3" id="KW-1185">Reference proteome</keyword>
<reference evidence="2" key="1">
    <citation type="submission" date="2019-10" db="EMBL/GenBank/DDBJ databases">
        <authorList>
            <person name="Zhang R."/>
            <person name="Pan Y."/>
            <person name="Wang J."/>
            <person name="Ma R."/>
            <person name="Yu S."/>
        </authorList>
    </citation>
    <scope>NUCLEOTIDE SEQUENCE</scope>
    <source>
        <strain evidence="2">LA-IB0</strain>
        <tissue evidence="2">Leaf</tissue>
    </source>
</reference>
<name>A0AAV6WCN4_9LAMI</name>
<dbReference type="AlphaFoldDB" id="A0AAV6WCN4"/>
<dbReference type="PANTHER" id="PTHR34049:SF1">
    <property type="entry name" value="F-BOX PROTEIN SKIP27"/>
    <property type="match status" value="1"/>
</dbReference>
<dbReference type="Proteomes" id="UP000826271">
    <property type="component" value="Unassembled WGS sequence"/>
</dbReference>
<gene>
    <name evidence="2" type="ORF">BUALT_Bualt18G0107500</name>
</gene>
<feature type="domain" description="F-box" evidence="1">
    <location>
        <begin position="60"/>
        <end position="108"/>
    </location>
</feature>
<comment type="caution">
    <text evidence="2">The sequence shown here is derived from an EMBL/GenBank/DDBJ whole genome shotgun (WGS) entry which is preliminary data.</text>
</comment>
<dbReference type="InterPro" id="IPR001810">
    <property type="entry name" value="F-box_dom"/>
</dbReference>
<organism evidence="2 3">
    <name type="scientific">Buddleja alternifolia</name>
    <dbReference type="NCBI Taxonomy" id="168488"/>
    <lineage>
        <taxon>Eukaryota</taxon>
        <taxon>Viridiplantae</taxon>
        <taxon>Streptophyta</taxon>
        <taxon>Embryophyta</taxon>
        <taxon>Tracheophyta</taxon>
        <taxon>Spermatophyta</taxon>
        <taxon>Magnoliopsida</taxon>
        <taxon>eudicotyledons</taxon>
        <taxon>Gunneridae</taxon>
        <taxon>Pentapetalae</taxon>
        <taxon>asterids</taxon>
        <taxon>lamiids</taxon>
        <taxon>Lamiales</taxon>
        <taxon>Scrophulariaceae</taxon>
        <taxon>Buddlejeae</taxon>
        <taxon>Buddleja</taxon>
    </lineage>
</organism>
<proteinExistence type="predicted"/>
<dbReference type="EMBL" id="WHWC01000018">
    <property type="protein sequence ID" value="KAG8365464.1"/>
    <property type="molecule type" value="Genomic_DNA"/>
</dbReference>
<protein>
    <recommendedName>
        <fullName evidence="1">F-box domain-containing protein</fullName>
    </recommendedName>
</protein>
<evidence type="ECO:0000313" key="3">
    <source>
        <dbReference type="Proteomes" id="UP000826271"/>
    </source>
</evidence>
<sequence length="168" mass="18835">MAKSGSIRANEGYGMGLVRSTSFGRKRVALSNLCMELGGEDDCVVVTTPSKRRCLRGEEKSVLEDMPQEILVRILCGVEHDDLKSLFFVSKAIREATLIAKQSHFAYSTPRKTLMFRNVCDFGYFTEIEAPNAPKQSRIRRSRLSAKKMADISISLFASDDLFSELEI</sequence>
<evidence type="ECO:0000313" key="2">
    <source>
        <dbReference type="EMBL" id="KAG8365464.1"/>
    </source>
</evidence>
<accession>A0AAV6WCN4</accession>
<evidence type="ECO:0000259" key="1">
    <source>
        <dbReference type="PROSITE" id="PS50181"/>
    </source>
</evidence>
<dbReference type="InterPro" id="IPR045286">
    <property type="entry name" value="FBS1-like"/>
</dbReference>
<dbReference type="PROSITE" id="PS50181">
    <property type="entry name" value="FBOX"/>
    <property type="match status" value="1"/>
</dbReference>